<protein>
    <submittedName>
        <fullName evidence="12">Undecaprenyl phosphate-alpha-4-amino-4-deoxy-L-arabinose arabinosyl transferase</fullName>
        <ecNumber evidence="12">2.4.2.43</ecNumber>
    </submittedName>
</protein>
<dbReference type="AlphaFoldDB" id="A0A5C6EIH4"/>
<feature type="transmembrane region" description="Helical" evidence="9">
    <location>
        <begin position="620"/>
        <end position="643"/>
    </location>
</feature>
<dbReference type="PANTHER" id="PTHR48090:SF3">
    <property type="entry name" value="UNDECAPRENYL-PHOSPHATE 4-DEOXY-4-FORMAMIDO-L-ARABINOSE TRANSFERASE"/>
    <property type="match status" value="1"/>
</dbReference>
<feature type="transmembrane region" description="Helical" evidence="9">
    <location>
        <begin position="519"/>
        <end position="545"/>
    </location>
</feature>
<dbReference type="GO" id="GO:0012505">
    <property type="term" value="C:endomembrane system"/>
    <property type="evidence" value="ECO:0007669"/>
    <property type="project" value="UniProtKB-SubCell"/>
</dbReference>
<keyword evidence="4 12" id="KW-0808">Transferase</keyword>
<dbReference type="PANTHER" id="PTHR48090">
    <property type="entry name" value="UNDECAPRENYL-PHOSPHATE 4-DEOXY-4-FORMAMIDO-L-ARABINOSE TRANSFERASE-RELATED"/>
    <property type="match status" value="1"/>
</dbReference>
<comment type="subcellular location">
    <subcellularLocation>
        <location evidence="1">Endomembrane system</location>
        <topology evidence="1">Multi-pass membrane protein</topology>
    </subcellularLocation>
</comment>
<evidence type="ECO:0000313" key="12">
    <source>
        <dbReference type="EMBL" id="TWU47887.1"/>
    </source>
</evidence>
<feature type="domain" description="Glycosyltransferase 2-like" evidence="10">
    <location>
        <begin position="13"/>
        <end position="173"/>
    </location>
</feature>
<dbReference type="CDD" id="cd04179">
    <property type="entry name" value="DPM_DPG-synthase_like"/>
    <property type="match status" value="1"/>
</dbReference>
<dbReference type="GO" id="GO:0099621">
    <property type="term" value="F:undecaprenyl-phosphate 4-deoxy-4-formamido-L-arabinose transferase activity"/>
    <property type="evidence" value="ECO:0007669"/>
    <property type="project" value="TreeGrafter"/>
</dbReference>
<dbReference type="EMBL" id="SJPX01000005">
    <property type="protein sequence ID" value="TWU47887.1"/>
    <property type="molecule type" value="Genomic_DNA"/>
</dbReference>
<feature type="domain" description="ArnT-like N-terminal" evidence="11">
    <location>
        <begin position="297"/>
        <end position="497"/>
    </location>
</feature>
<comment type="caution">
    <text evidence="12">The sequence shown here is derived from an EMBL/GenBank/DDBJ whole genome shotgun (WGS) entry which is preliminary data.</text>
</comment>
<dbReference type="EC" id="2.4.2.43" evidence="12"/>
<keyword evidence="2" id="KW-1003">Cell membrane</keyword>
<evidence type="ECO:0000256" key="8">
    <source>
        <dbReference type="ARBA" id="ARBA00023136"/>
    </source>
</evidence>
<organism evidence="12 13">
    <name type="scientific">Rubripirellula reticaptiva</name>
    <dbReference type="NCBI Taxonomy" id="2528013"/>
    <lineage>
        <taxon>Bacteria</taxon>
        <taxon>Pseudomonadati</taxon>
        <taxon>Planctomycetota</taxon>
        <taxon>Planctomycetia</taxon>
        <taxon>Pirellulales</taxon>
        <taxon>Pirellulaceae</taxon>
        <taxon>Rubripirellula</taxon>
    </lineage>
</organism>
<dbReference type="InterPro" id="IPR001173">
    <property type="entry name" value="Glyco_trans_2-like"/>
</dbReference>
<dbReference type="GO" id="GO:0000030">
    <property type="term" value="F:mannosyltransferase activity"/>
    <property type="evidence" value="ECO:0007669"/>
    <property type="project" value="InterPro"/>
</dbReference>
<dbReference type="InterPro" id="IPR003342">
    <property type="entry name" value="ArnT-like_N"/>
</dbReference>
<dbReference type="SUPFAM" id="SSF53448">
    <property type="entry name" value="Nucleotide-diphospho-sugar transferases"/>
    <property type="match status" value="1"/>
</dbReference>
<evidence type="ECO:0000313" key="13">
    <source>
        <dbReference type="Proteomes" id="UP000317977"/>
    </source>
</evidence>
<feature type="transmembrane region" description="Helical" evidence="9">
    <location>
        <begin position="348"/>
        <end position="366"/>
    </location>
</feature>
<gene>
    <name evidence="12" type="primary">arnT_3</name>
    <name evidence="12" type="ORF">Poly59_47290</name>
</gene>
<feature type="transmembrane region" description="Helical" evidence="9">
    <location>
        <begin position="649"/>
        <end position="668"/>
    </location>
</feature>
<evidence type="ECO:0000256" key="7">
    <source>
        <dbReference type="ARBA" id="ARBA00022989"/>
    </source>
</evidence>
<evidence type="ECO:0000256" key="3">
    <source>
        <dbReference type="ARBA" id="ARBA00022676"/>
    </source>
</evidence>
<feature type="transmembrane region" description="Helical" evidence="9">
    <location>
        <begin position="469"/>
        <end position="489"/>
    </location>
</feature>
<keyword evidence="8 9" id="KW-0472">Membrane</keyword>
<feature type="transmembrane region" description="Helical" evidence="9">
    <location>
        <begin position="675"/>
        <end position="696"/>
    </location>
</feature>
<evidence type="ECO:0000256" key="9">
    <source>
        <dbReference type="SAM" id="Phobius"/>
    </source>
</evidence>
<keyword evidence="13" id="KW-1185">Reference proteome</keyword>
<dbReference type="InterPro" id="IPR029044">
    <property type="entry name" value="Nucleotide-diphossugar_trans"/>
</dbReference>
<evidence type="ECO:0000256" key="4">
    <source>
        <dbReference type="ARBA" id="ARBA00022679"/>
    </source>
</evidence>
<dbReference type="GO" id="GO:0005886">
    <property type="term" value="C:plasma membrane"/>
    <property type="evidence" value="ECO:0007669"/>
    <property type="project" value="TreeGrafter"/>
</dbReference>
<keyword evidence="6" id="KW-0448">Lipopolysaccharide biosynthesis</keyword>
<accession>A0A5C6EIH4</accession>
<evidence type="ECO:0000259" key="11">
    <source>
        <dbReference type="Pfam" id="PF02366"/>
    </source>
</evidence>
<dbReference type="Pfam" id="PF00535">
    <property type="entry name" value="Glycos_transf_2"/>
    <property type="match status" value="1"/>
</dbReference>
<dbReference type="Proteomes" id="UP000317977">
    <property type="component" value="Unassembled WGS sequence"/>
</dbReference>
<keyword evidence="3 12" id="KW-0328">Glycosyltransferase</keyword>
<dbReference type="Pfam" id="PF02366">
    <property type="entry name" value="PMT"/>
    <property type="match status" value="1"/>
</dbReference>
<dbReference type="GO" id="GO:0103015">
    <property type="term" value="F:4-amino-4-deoxy-L-arabinose transferase activity"/>
    <property type="evidence" value="ECO:0007669"/>
    <property type="project" value="UniProtKB-EC"/>
</dbReference>
<dbReference type="OrthoDB" id="9815691at2"/>
<feature type="transmembrane region" description="Helical" evidence="9">
    <location>
        <begin position="557"/>
        <end position="574"/>
    </location>
</feature>
<proteinExistence type="predicted"/>
<dbReference type="GO" id="GO:0006493">
    <property type="term" value="P:protein O-linked glycosylation"/>
    <property type="evidence" value="ECO:0007669"/>
    <property type="project" value="InterPro"/>
</dbReference>
<evidence type="ECO:0000256" key="1">
    <source>
        <dbReference type="ARBA" id="ARBA00004127"/>
    </source>
</evidence>
<feature type="transmembrane region" description="Helical" evidence="9">
    <location>
        <begin position="372"/>
        <end position="392"/>
    </location>
</feature>
<feature type="transmembrane region" description="Helical" evidence="9">
    <location>
        <begin position="271"/>
        <end position="291"/>
    </location>
</feature>
<feature type="transmembrane region" description="Helical" evidence="9">
    <location>
        <begin position="427"/>
        <end position="449"/>
    </location>
</feature>
<evidence type="ECO:0000256" key="5">
    <source>
        <dbReference type="ARBA" id="ARBA00022692"/>
    </source>
</evidence>
<evidence type="ECO:0000259" key="10">
    <source>
        <dbReference type="Pfam" id="PF00535"/>
    </source>
</evidence>
<keyword evidence="5 9" id="KW-0812">Transmembrane</keyword>
<sequence>MHPQNDPQESSISLILPAWNECEVIVQAIEEADAALRLVSDDYEIIVVDDGSTDGTADLVRACAVEHPAVRLISHNPNQGYGAALRTGFSAAEKELVMFTDADCQFDLTELDRFVLLSKRYDVVCGYRIDRKDTALRCLYSRVYNQMVRILLQTGVRDVDCAMKLFHRDVIRSLTISGNGFLVNSELLTQVNQRGLSLVEVGVSHRLRTEGNSTVSIAHIPRVLTSMARYWWNSVQFPGSATSHSDDKPRIAGTAAPVASTNNILGDRQAGWLQLALLVVAALFLLTNLGYPLIDRDETRYAEIPREMLATGNWVLPQLNFQTYYDKPPLLYWLCAASFKLFGMSESAARLVPALAALATLASTMFFGTRWFGRQIGLFAGGVLMLSVGFAFTSRYLLLDGVLTLMICTSMFAAYESIRGGKVKLGWWLVSAIACGLGFMTKGPVALILWLPPVFAMAWLSEGHAKPRWWHYGIVGGVVALIAMPWLIAVSRQDPDFLMQFFWVHNFGRFAGEFHSQPIWYFVPVLLVAGHPWSFLTIPYARFLFAKKSAAQSQRPLAIGFLLLWTAWCFAFFSCSSCKLPTYVLPAAPALALMVGHYLDQMMRQTQSQTEHWFAIFWSARGATVATCLGGVGFVMFVITMGIDVPSTIYLWAMMWAGMLVMAILLINDRHQSKLAWASSSAAAFLFAIMVMHQMVPAYSRDQTLFGSGSPLERQIAFSMGGLATQSIATRPMATVSHEFSEVPFYLSRSDIPNFDNVRDVKLAEYVRNNPGTLLVIQNRVDQALLRQSMPVGTKIVSLGKRGPGYIVEVTPPIEATKPVSQVAARHTVGVSR</sequence>
<dbReference type="RefSeq" id="WP_146536334.1">
    <property type="nucleotide sequence ID" value="NZ_SJPX01000005.1"/>
</dbReference>
<reference evidence="12 13" key="1">
    <citation type="submission" date="2019-02" db="EMBL/GenBank/DDBJ databases">
        <title>Deep-cultivation of Planctomycetes and their phenomic and genomic characterization uncovers novel biology.</title>
        <authorList>
            <person name="Wiegand S."/>
            <person name="Jogler M."/>
            <person name="Boedeker C."/>
            <person name="Pinto D."/>
            <person name="Vollmers J."/>
            <person name="Rivas-Marin E."/>
            <person name="Kohn T."/>
            <person name="Peeters S.H."/>
            <person name="Heuer A."/>
            <person name="Rast P."/>
            <person name="Oberbeckmann S."/>
            <person name="Bunk B."/>
            <person name="Jeske O."/>
            <person name="Meyerdierks A."/>
            <person name="Storesund J.E."/>
            <person name="Kallscheuer N."/>
            <person name="Luecker S."/>
            <person name="Lage O.M."/>
            <person name="Pohl T."/>
            <person name="Merkel B.J."/>
            <person name="Hornburger P."/>
            <person name="Mueller R.-W."/>
            <person name="Bruemmer F."/>
            <person name="Labrenz M."/>
            <person name="Spormann A.M."/>
            <person name="Op Den Camp H."/>
            <person name="Overmann J."/>
            <person name="Amann R."/>
            <person name="Jetten M.S.M."/>
            <person name="Mascher T."/>
            <person name="Medema M.H."/>
            <person name="Devos D.P."/>
            <person name="Kaster A.-K."/>
            <person name="Ovreas L."/>
            <person name="Rohde M."/>
            <person name="Galperin M.Y."/>
            <person name="Jogler C."/>
        </authorList>
    </citation>
    <scope>NUCLEOTIDE SEQUENCE [LARGE SCALE GENOMIC DNA]</scope>
    <source>
        <strain evidence="12 13">Poly59</strain>
    </source>
</reference>
<dbReference type="InterPro" id="IPR050256">
    <property type="entry name" value="Glycosyltransferase_2"/>
</dbReference>
<keyword evidence="7 9" id="KW-1133">Transmembrane helix</keyword>
<dbReference type="Gene3D" id="3.90.550.10">
    <property type="entry name" value="Spore Coat Polysaccharide Biosynthesis Protein SpsA, Chain A"/>
    <property type="match status" value="1"/>
</dbReference>
<evidence type="ECO:0000256" key="6">
    <source>
        <dbReference type="ARBA" id="ARBA00022985"/>
    </source>
</evidence>
<dbReference type="GO" id="GO:0009103">
    <property type="term" value="P:lipopolysaccharide biosynthetic process"/>
    <property type="evidence" value="ECO:0007669"/>
    <property type="project" value="UniProtKB-KW"/>
</dbReference>
<evidence type="ECO:0000256" key="2">
    <source>
        <dbReference type="ARBA" id="ARBA00022475"/>
    </source>
</evidence>
<name>A0A5C6EIH4_9BACT</name>